<protein>
    <submittedName>
        <fullName evidence="2">Uncharacterized protein</fullName>
    </submittedName>
</protein>
<evidence type="ECO:0000256" key="1">
    <source>
        <dbReference type="SAM" id="MobiDB-lite"/>
    </source>
</evidence>
<sequence>MRAVSTAARARASARTRRDGRRPVERRATTTRATETDGRGSSADSRSMDETLPDGRVNRFTTKESGERRRERAVIGFWQTFAERASEARRKHFDGRRTTDGKAKAKGR</sequence>
<feature type="region of interest" description="Disordered" evidence="1">
    <location>
        <begin position="84"/>
        <end position="108"/>
    </location>
</feature>
<accession>A0A1Y5I393</accession>
<feature type="compositionally biased region" description="Low complexity" evidence="1">
    <location>
        <begin position="1"/>
        <end position="11"/>
    </location>
</feature>
<name>A0A1Y5I393_OSTTA</name>
<proteinExistence type="predicted"/>
<feature type="compositionally biased region" description="Basic and acidic residues" evidence="1">
    <location>
        <begin position="21"/>
        <end position="38"/>
    </location>
</feature>
<dbReference type="AlphaFoldDB" id="A0A1Y5I393"/>
<feature type="region of interest" description="Disordered" evidence="1">
    <location>
        <begin position="1"/>
        <end position="70"/>
    </location>
</feature>
<gene>
    <name evidence="2" type="ORF">BE221DRAFT_207266</name>
</gene>
<evidence type="ECO:0000313" key="2">
    <source>
        <dbReference type="EMBL" id="OUS43976.1"/>
    </source>
</evidence>
<dbReference type="EMBL" id="KZ155826">
    <property type="protein sequence ID" value="OUS43976.1"/>
    <property type="molecule type" value="Genomic_DNA"/>
</dbReference>
<organism evidence="2">
    <name type="scientific">Ostreococcus tauri</name>
    <name type="common">Marine green alga</name>
    <dbReference type="NCBI Taxonomy" id="70448"/>
    <lineage>
        <taxon>Eukaryota</taxon>
        <taxon>Viridiplantae</taxon>
        <taxon>Chlorophyta</taxon>
        <taxon>Mamiellophyceae</taxon>
        <taxon>Mamiellales</taxon>
        <taxon>Bathycoccaceae</taxon>
        <taxon>Ostreococcus</taxon>
    </lineage>
</organism>
<feature type="compositionally biased region" description="Basic and acidic residues" evidence="1">
    <location>
        <begin position="61"/>
        <end position="70"/>
    </location>
</feature>
<feature type="compositionally biased region" description="Basic and acidic residues" evidence="1">
    <location>
        <begin position="95"/>
        <end position="108"/>
    </location>
</feature>
<dbReference type="Proteomes" id="UP000195557">
    <property type="component" value="Unassembled WGS sequence"/>
</dbReference>
<reference evidence="2" key="1">
    <citation type="submission" date="2017-04" db="EMBL/GenBank/DDBJ databases">
        <title>Population genomics of picophytoplankton unveils novel chromosome hypervariability.</title>
        <authorList>
            <consortium name="DOE Joint Genome Institute"/>
            <person name="Blanc-Mathieu R."/>
            <person name="Krasovec M."/>
            <person name="Hebrard M."/>
            <person name="Yau S."/>
            <person name="Desgranges E."/>
            <person name="Martin J."/>
            <person name="Schackwitz W."/>
            <person name="Kuo A."/>
            <person name="Salin G."/>
            <person name="Donnadieu C."/>
            <person name="Desdevises Y."/>
            <person name="Sanchez-Ferandin S."/>
            <person name="Moreau H."/>
            <person name="Rivals E."/>
            <person name="Grigoriev I.V."/>
            <person name="Grimsley N."/>
            <person name="Eyre-Walker A."/>
            <person name="Piganeau G."/>
        </authorList>
    </citation>
    <scope>NUCLEOTIDE SEQUENCE [LARGE SCALE GENOMIC DNA]</scope>
    <source>
        <strain evidence="2">RCC 1115</strain>
    </source>
</reference>